<proteinExistence type="predicted"/>
<dbReference type="Proteomes" id="UP000327167">
    <property type="component" value="Unassembled WGS sequence"/>
</dbReference>
<protein>
    <submittedName>
        <fullName evidence="1">Uncharacterized protein</fullName>
    </submittedName>
</protein>
<dbReference type="AlphaFoldDB" id="A0A5E6NZ70"/>
<reference evidence="1 2" key="1">
    <citation type="submission" date="2019-09" db="EMBL/GenBank/DDBJ databases">
        <authorList>
            <person name="Chandra G."/>
            <person name="Truman W A."/>
        </authorList>
    </citation>
    <scope>NUCLEOTIDE SEQUENCE [LARGE SCALE GENOMIC DNA]</scope>
    <source>
        <strain evidence="1">PS655</strain>
    </source>
</reference>
<gene>
    <name evidence="1" type="ORF">PS655_00035</name>
</gene>
<organism evidence="1 2">
    <name type="scientific">Pseudomonas fluorescens</name>
    <dbReference type="NCBI Taxonomy" id="294"/>
    <lineage>
        <taxon>Bacteria</taxon>
        <taxon>Pseudomonadati</taxon>
        <taxon>Pseudomonadota</taxon>
        <taxon>Gammaproteobacteria</taxon>
        <taxon>Pseudomonadales</taxon>
        <taxon>Pseudomonadaceae</taxon>
        <taxon>Pseudomonas</taxon>
    </lineage>
</organism>
<accession>A0A5E6NZ70</accession>
<evidence type="ECO:0000313" key="1">
    <source>
        <dbReference type="EMBL" id="VVM36236.1"/>
    </source>
</evidence>
<sequence>MTKFEILIMAAISVTGTNTAFAEIDPGCKQLWDATSAAQTCTLITLTKYYAGGAAICTIEADCGSKGMDSSIPHNMNAKEVPISVHNKESVSVQTILNEGLNNCNGKLTYKSCQ</sequence>
<evidence type="ECO:0000313" key="2">
    <source>
        <dbReference type="Proteomes" id="UP000327167"/>
    </source>
</evidence>
<dbReference type="RefSeq" id="WP_150648886.1">
    <property type="nucleotide sequence ID" value="NZ_CABVHJ010000001.1"/>
</dbReference>
<name>A0A5E6NZ70_PSEFL</name>
<dbReference type="EMBL" id="CABVHJ010000001">
    <property type="protein sequence ID" value="VVM36236.1"/>
    <property type="molecule type" value="Genomic_DNA"/>
</dbReference>